<name>K1T678_9ZZZZ</name>
<feature type="non-terminal residue" evidence="1">
    <location>
        <position position="87"/>
    </location>
</feature>
<gene>
    <name evidence="1" type="ORF">LEA_08732</name>
</gene>
<protein>
    <submittedName>
        <fullName evidence="1">Uncharacterized protein</fullName>
    </submittedName>
</protein>
<dbReference type="SUPFAM" id="SSF52540">
    <property type="entry name" value="P-loop containing nucleoside triphosphate hydrolases"/>
    <property type="match status" value="1"/>
</dbReference>
<organism evidence="1">
    <name type="scientific">human gut metagenome</name>
    <dbReference type="NCBI Taxonomy" id="408170"/>
    <lineage>
        <taxon>unclassified sequences</taxon>
        <taxon>metagenomes</taxon>
        <taxon>organismal metagenomes</taxon>
    </lineage>
</organism>
<reference evidence="1" key="1">
    <citation type="journal article" date="2013" name="Environ. Microbiol.">
        <title>Microbiota from the distal guts of lean and obese adolescents exhibit partial functional redundancy besides clear differences in community structure.</title>
        <authorList>
            <person name="Ferrer M."/>
            <person name="Ruiz A."/>
            <person name="Lanza F."/>
            <person name="Haange S.B."/>
            <person name="Oberbach A."/>
            <person name="Till H."/>
            <person name="Bargiela R."/>
            <person name="Campoy C."/>
            <person name="Segura M.T."/>
            <person name="Richter M."/>
            <person name="von Bergen M."/>
            <person name="Seifert J."/>
            <person name="Suarez A."/>
        </authorList>
    </citation>
    <scope>NUCLEOTIDE SEQUENCE</scope>
</reference>
<proteinExistence type="predicted"/>
<comment type="caution">
    <text evidence="1">The sequence shown here is derived from an EMBL/GenBank/DDBJ whole genome shotgun (WGS) entry which is preliminary data.</text>
</comment>
<dbReference type="AlphaFoldDB" id="K1T678"/>
<evidence type="ECO:0000313" key="1">
    <source>
        <dbReference type="EMBL" id="EKC68562.1"/>
    </source>
</evidence>
<dbReference type="EMBL" id="AJWY01005829">
    <property type="protein sequence ID" value="EKC68562.1"/>
    <property type="molecule type" value="Genomic_DNA"/>
</dbReference>
<accession>K1T678</accession>
<sequence>MLREQLSPDIYWFPAEGLEAAAEDLAALDENLLECYLETGYDEKLWYGRTAELIRSRRVFPCFSGSALNDQGVIEFLEQMDRLTKTE</sequence>
<dbReference type="InterPro" id="IPR027417">
    <property type="entry name" value="P-loop_NTPase"/>
</dbReference>